<accession>A0AAV4PP62</accession>
<evidence type="ECO:0000313" key="2">
    <source>
        <dbReference type="Proteomes" id="UP001054837"/>
    </source>
</evidence>
<dbReference type="AlphaFoldDB" id="A0AAV4PP62"/>
<comment type="caution">
    <text evidence="1">The sequence shown here is derived from an EMBL/GenBank/DDBJ whole genome shotgun (WGS) entry which is preliminary data.</text>
</comment>
<protein>
    <submittedName>
        <fullName evidence="1">Uncharacterized protein</fullName>
    </submittedName>
</protein>
<proteinExistence type="predicted"/>
<gene>
    <name evidence="1" type="ORF">CDAR_373971</name>
</gene>
<evidence type="ECO:0000313" key="1">
    <source>
        <dbReference type="EMBL" id="GIX97923.1"/>
    </source>
</evidence>
<keyword evidence="2" id="KW-1185">Reference proteome</keyword>
<sequence>MAFLPWQTPLREMSANDSEKELNYTSDVFWDLMDYIKKSEGLPYILLLPGPMPMTCIQNRLRKKYKEKLKLTLVEEFDVDIDLPMALLLWQTPPRKMSANDSEKKLNYTSDVFWDLMDYVRYVSMTNHKE</sequence>
<organism evidence="1 2">
    <name type="scientific">Caerostris darwini</name>
    <dbReference type="NCBI Taxonomy" id="1538125"/>
    <lineage>
        <taxon>Eukaryota</taxon>
        <taxon>Metazoa</taxon>
        <taxon>Ecdysozoa</taxon>
        <taxon>Arthropoda</taxon>
        <taxon>Chelicerata</taxon>
        <taxon>Arachnida</taxon>
        <taxon>Araneae</taxon>
        <taxon>Araneomorphae</taxon>
        <taxon>Entelegynae</taxon>
        <taxon>Araneoidea</taxon>
        <taxon>Araneidae</taxon>
        <taxon>Caerostris</taxon>
    </lineage>
</organism>
<name>A0AAV4PP62_9ARAC</name>
<reference evidence="1 2" key="1">
    <citation type="submission" date="2021-06" db="EMBL/GenBank/DDBJ databases">
        <title>Caerostris darwini draft genome.</title>
        <authorList>
            <person name="Kono N."/>
            <person name="Arakawa K."/>
        </authorList>
    </citation>
    <scope>NUCLEOTIDE SEQUENCE [LARGE SCALE GENOMIC DNA]</scope>
</reference>
<dbReference type="EMBL" id="BPLQ01003096">
    <property type="protein sequence ID" value="GIX97923.1"/>
    <property type="molecule type" value="Genomic_DNA"/>
</dbReference>
<dbReference type="Proteomes" id="UP001054837">
    <property type="component" value="Unassembled WGS sequence"/>
</dbReference>